<dbReference type="KEGG" id="vg:40081079"/>
<dbReference type="EMBL" id="JF937105">
    <property type="protein sequence ID" value="AEK10054.1"/>
    <property type="molecule type" value="Genomic_DNA"/>
</dbReference>
<name>G1D5K6_9CAUD</name>
<dbReference type="GeneID" id="40081079"/>
<dbReference type="Proteomes" id="UP000008418">
    <property type="component" value="Segment"/>
</dbReference>
<proteinExistence type="predicted"/>
<evidence type="ECO:0000313" key="2">
    <source>
        <dbReference type="Proteomes" id="UP000008418"/>
    </source>
</evidence>
<gene>
    <name evidence="1" type="primary">166</name>
    <name evidence="1" type="ORF">PBI_REY_166</name>
</gene>
<sequence length="90" mass="9958">MSQNADLLEQAWTTYWAMASADDARVAGQSIDYADYPITPYDHAANLVTALIRVVYPMSDPAVIFRLFSEAGECLAPAEVERGLIDNYAR</sequence>
<organism evidence="1 2">
    <name type="scientific">Mycobacterium phage Rey</name>
    <dbReference type="NCBI Taxonomy" id="1034115"/>
    <lineage>
        <taxon>Viruses</taxon>
        <taxon>Duplodnaviria</taxon>
        <taxon>Heunggongvirae</taxon>
        <taxon>Uroviricota</taxon>
        <taxon>Caudoviricetes</taxon>
        <taxon>Vilmaviridae</taxon>
        <taxon>Mclasvirinae</taxon>
        <taxon>Reyvirus</taxon>
        <taxon>Reyvirus rey</taxon>
    </lineage>
</organism>
<accession>G1D5K6</accession>
<reference evidence="1 2" key="1">
    <citation type="journal article" date="2011" name="PLoS ONE">
        <title>Cluster K Mycobacteriophages: Insights into the Evolutionary Origins of Mycobacteriophage TM4.</title>
        <authorList>
            <person name="Pope W.H."/>
            <person name="Ferreira C.M."/>
            <person name="Jacobs-Sera D."/>
            <person name="Benjamin R.C."/>
            <person name="Davis A.J."/>
            <person name="Dejong R.J."/>
            <person name="Elgin S.C."/>
            <person name="Guilfoile F.R."/>
            <person name="Forsyth M.H."/>
            <person name="Harris A.D."/>
            <person name="Harvey S.E."/>
            <person name="Hughes L.E."/>
            <person name="Hynes P.M."/>
            <person name="Jackson A.S."/>
            <person name="Jalal M.D."/>
            <person name="Macmurray E.A."/>
            <person name="Manley C.M."/>
            <person name="McDonough M.J."/>
            <person name="Mosier J.L."/>
            <person name="Osterbann L.J."/>
            <person name="Rabinowitz H.S."/>
            <person name="Rhyan C.N."/>
            <person name="Russell D.A."/>
            <person name="Saha M.S."/>
            <person name="Shaffer C.D."/>
            <person name="Simon S.E."/>
            <person name="Sims E.F."/>
            <person name="Tovar I.G."/>
            <person name="Weisser E.G."/>
            <person name="Wertz J.T."/>
            <person name="Weston-Hafer K.A."/>
            <person name="Williamson K.E."/>
            <person name="Zhang B."/>
            <person name="Cresawn S.G."/>
            <person name="Jain P."/>
            <person name="Piuri M."/>
            <person name="Jacobs W.R.Jr."/>
            <person name="Hendrix R.W."/>
            <person name="Hatfull G.F."/>
        </authorList>
    </citation>
    <scope>NUCLEOTIDE SEQUENCE [LARGE SCALE GENOMIC DNA]</scope>
    <source>
        <strain evidence="1">Rey</strain>
    </source>
</reference>
<keyword evidence="2" id="KW-1185">Reference proteome</keyword>
<dbReference type="OrthoDB" id="36683at10239"/>
<evidence type="ECO:0000313" key="1">
    <source>
        <dbReference type="EMBL" id="AEK10054.1"/>
    </source>
</evidence>
<protein>
    <submittedName>
        <fullName evidence="1">Uncharacterized protein</fullName>
    </submittedName>
</protein>
<dbReference type="RefSeq" id="YP_009605134.1">
    <property type="nucleotide sequence ID" value="NC_041971.1"/>
</dbReference>